<organism evidence="3 4">
    <name type="scientific">Flagellimonas hadalis</name>
    <dbReference type="NCBI Taxonomy" id="2597517"/>
    <lineage>
        <taxon>Bacteria</taxon>
        <taxon>Pseudomonadati</taxon>
        <taxon>Bacteroidota</taxon>
        <taxon>Flavobacteriia</taxon>
        <taxon>Flavobacteriales</taxon>
        <taxon>Flavobacteriaceae</taxon>
        <taxon>Flagellimonas</taxon>
    </lineage>
</organism>
<dbReference type="Gene3D" id="2.160.20.10">
    <property type="entry name" value="Single-stranded right-handed beta-helix, Pectin lyase-like"/>
    <property type="match status" value="1"/>
</dbReference>
<dbReference type="Proteomes" id="UP000319204">
    <property type="component" value="Unassembled WGS sequence"/>
</dbReference>
<dbReference type="InterPro" id="IPR012334">
    <property type="entry name" value="Pectin_lyas_fold"/>
</dbReference>
<dbReference type="SUPFAM" id="SSF51126">
    <property type="entry name" value="Pectin lyase-like"/>
    <property type="match status" value="1"/>
</dbReference>
<dbReference type="EMBL" id="VNIK02000011">
    <property type="protein sequence ID" value="KAB5485737.1"/>
    <property type="molecule type" value="Genomic_DNA"/>
</dbReference>
<evidence type="ECO:0000313" key="4">
    <source>
        <dbReference type="Proteomes" id="UP000319204"/>
    </source>
</evidence>
<feature type="domain" description="DUF5123" evidence="2">
    <location>
        <begin position="423"/>
        <end position="533"/>
    </location>
</feature>
<dbReference type="AlphaFoldDB" id="A0A5N5J1A8"/>
<dbReference type="InterPro" id="IPR033427">
    <property type="entry name" value="DUF5123"/>
</dbReference>
<dbReference type="InterPro" id="IPR032530">
    <property type="entry name" value="DUF4957"/>
</dbReference>
<dbReference type="Pfam" id="PF17161">
    <property type="entry name" value="DUF5123"/>
    <property type="match status" value="1"/>
</dbReference>
<evidence type="ECO:0000313" key="3">
    <source>
        <dbReference type="EMBL" id="KAB5485737.1"/>
    </source>
</evidence>
<name>A0A5N5J1A8_9FLAO</name>
<keyword evidence="4" id="KW-1185">Reference proteome</keyword>
<evidence type="ECO:0000259" key="2">
    <source>
        <dbReference type="Pfam" id="PF17161"/>
    </source>
</evidence>
<evidence type="ECO:0000259" key="1">
    <source>
        <dbReference type="Pfam" id="PF16318"/>
    </source>
</evidence>
<dbReference type="InterPro" id="IPR011050">
    <property type="entry name" value="Pectin_lyase_fold/virulence"/>
</dbReference>
<dbReference type="Pfam" id="PF16318">
    <property type="entry name" value="DUF4957"/>
    <property type="match status" value="1"/>
</dbReference>
<proteinExistence type="predicted"/>
<sequence>MVVTDNWLTIMAINGHPKNIRKMKTFRYIRTIVVLALLAVLSMGCNSKEGEVIEELDVNRVFAPTDLEARIRNMTIIELSWYVREDAESYIVEFAEGAGFNNIIRTVEVSPDELPIQEQFDGETLYSARVKGVAEGKQDSKWVSVSIQTDPEQIFLPSEDGDIQATEATLRWPAGSAVTHLLINPGNVERPITPEEASAGMATITGLTGETEYTVLLYNNGTVRGTSIFTTLIDIGDATLVQPEEDLSVVIANAIDGDVLVLAPGVYEAFVGNIVIDKSITIQGLYPYDKPILSVSFSMAPGLQDLQLVDLELVGTAELITLINMDATGNYNSVQIKGCNIHDYGRQLIYGNTAGAILGNFIIDNTVASNATTGGGDFIDFRNGDVHNVEVTNSTFIDAPNGRDFIRMDGAGDTNATGVTATVLIDHCTFVGVSNTEDRIVYIRFGNNDITVTNNLFANTDAKYSNQTSTDEEITFANNNYFNAPNLFSSTETRYDTSANFTTLDPGFVDAANGDYTVTNQALIDEGIGDPRWRQ</sequence>
<comment type="caution">
    <text evidence="3">The sequence shown here is derived from an EMBL/GenBank/DDBJ whole genome shotgun (WGS) entry which is preliminary data.</text>
</comment>
<accession>A0A5N5J1A8</accession>
<dbReference type="OrthoDB" id="691503at2"/>
<gene>
    <name evidence="3" type="ORF">FOT42_014665</name>
</gene>
<reference evidence="3" key="1">
    <citation type="submission" date="2019-10" db="EMBL/GenBank/DDBJ databases">
        <title>Muricauda hadale sp. nov., a piezophilic bacterium isolated from hadopelagic water of the Mariana Trench.</title>
        <authorList>
            <person name="Wei Y."/>
        </authorList>
    </citation>
    <scope>NUCLEOTIDE SEQUENCE [LARGE SCALE GENOMIC DNA]</scope>
    <source>
        <strain evidence="3">MT-229</strain>
    </source>
</reference>
<protein>
    <submittedName>
        <fullName evidence="3">DUF4957 domain-containing protein</fullName>
    </submittedName>
</protein>
<feature type="domain" description="DUF4957" evidence="1">
    <location>
        <begin position="265"/>
        <end position="396"/>
    </location>
</feature>